<comment type="caution">
    <text evidence="1">The sequence shown here is derived from an EMBL/GenBank/DDBJ whole genome shotgun (WGS) entry which is preliminary data.</text>
</comment>
<organism evidence="1 2">
    <name type="scientific">Planomonospora alba</name>
    <dbReference type="NCBI Taxonomy" id="161354"/>
    <lineage>
        <taxon>Bacteria</taxon>
        <taxon>Bacillati</taxon>
        <taxon>Actinomycetota</taxon>
        <taxon>Actinomycetes</taxon>
        <taxon>Streptosporangiales</taxon>
        <taxon>Streptosporangiaceae</taxon>
        <taxon>Planomonospora</taxon>
    </lineage>
</organism>
<gene>
    <name evidence="1" type="ORF">GCM10010466_13220</name>
</gene>
<evidence type="ECO:0000313" key="1">
    <source>
        <dbReference type="EMBL" id="GAA3123695.1"/>
    </source>
</evidence>
<proteinExistence type="predicted"/>
<name>A0ABP6MRM1_9ACTN</name>
<sequence length="104" mass="11756">MADLEIRAQDRETGLGEFLCDQYDGLVHWWFLTRREGLHRTSRSLSALVNAFTSVPRSETEITLGSHAGRHPARRTAVSLSGERRLVPIPANLMRGTFNLVLLR</sequence>
<dbReference type="Proteomes" id="UP001500320">
    <property type="component" value="Unassembled WGS sequence"/>
</dbReference>
<keyword evidence="2" id="KW-1185">Reference proteome</keyword>
<reference evidence="2" key="1">
    <citation type="journal article" date="2019" name="Int. J. Syst. Evol. Microbiol.">
        <title>The Global Catalogue of Microorganisms (GCM) 10K type strain sequencing project: providing services to taxonomists for standard genome sequencing and annotation.</title>
        <authorList>
            <consortium name="The Broad Institute Genomics Platform"/>
            <consortium name="The Broad Institute Genome Sequencing Center for Infectious Disease"/>
            <person name="Wu L."/>
            <person name="Ma J."/>
        </authorList>
    </citation>
    <scope>NUCLEOTIDE SEQUENCE [LARGE SCALE GENOMIC DNA]</scope>
    <source>
        <strain evidence="2">JCM 9373</strain>
    </source>
</reference>
<protein>
    <submittedName>
        <fullName evidence="1">Uncharacterized protein</fullName>
    </submittedName>
</protein>
<accession>A0ABP6MRM1</accession>
<evidence type="ECO:0000313" key="2">
    <source>
        <dbReference type="Proteomes" id="UP001500320"/>
    </source>
</evidence>
<dbReference type="EMBL" id="BAAAUT010000008">
    <property type="protein sequence ID" value="GAA3123695.1"/>
    <property type="molecule type" value="Genomic_DNA"/>
</dbReference>